<evidence type="ECO:0000256" key="1">
    <source>
        <dbReference type="SAM" id="MobiDB-lite"/>
    </source>
</evidence>
<organism evidence="2 3">
    <name type="scientific">Toxoplasma gondii p89</name>
    <dbReference type="NCBI Taxonomy" id="943119"/>
    <lineage>
        <taxon>Eukaryota</taxon>
        <taxon>Sar</taxon>
        <taxon>Alveolata</taxon>
        <taxon>Apicomplexa</taxon>
        <taxon>Conoidasida</taxon>
        <taxon>Coccidia</taxon>
        <taxon>Eucoccidiorida</taxon>
        <taxon>Eimeriorina</taxon>
        <taxon>Sarcocystidae</taxon>
        <taxon>Toxoplasma</taxon>
    </lineage>
</organism>
<name>A0A086L5F6_TOXGO</name>
<proteinExistence type="predicted"/>
<dbReference type="AlphaFoldDB" id="A0A086L5F6"/>
<dbReference type="Proteomes" id="UP000028828">
    <property type="component" value="Unassembled WGS sequence"/>
</dbReference>
<protein>
    <submittedName>
        <fullName evidence="2">Uncharacterized protein</fullName>
    </submittedName>
</protein>
<evidence type="ECO:0000313" key="2">
    <source>
        <dbReference type="EMBL" id="KFG51874.1"/>
    </source>
</evidence>
<dbReference type="EMBL" id="AEYI02000099">
    <property type="protein sequence ID" value="KFG51874.1"/>
    <property type="molecule type" value="Genomic_DNA"/>
</dbReference>
<dbReference type="VEuPathDB" id="ToxoDB:TGP89_272020"/>
<comment type="caution">
    <text evidence="2">The sequence shown here is derived from an EMBL/GenBank/DDBJ whole genome shotgun (WGS) entry which is preliminary data.</text>
</comment>
<evidence type="ECO:0000313" key="3">
    <source>
        <dbReference type="Proteomes" id="UP000028828"/>
    </source>
</evidence>
<feature type="compositionally biased region" description="Low complexity" evidence="1">
    <location>
        <begin position="52"/>
        <end position="67"/>
    </location>
</feature>
<gene>
    <name evidence="2" type="ORF">TGP89_272020</name>
</gene>
<sequence>MKGKCQKRFSVVSWKAATRKLMQWRRTRSTPAVEDTSTTRRAPQRFQDKPKQPLLLPAKQPNLLNTL</sequence>
<reference evidence="2 3" key="1">
    <citation type="submission" date="2014-03" db="EMBL/GenBank/DDBJ databases">
        <authorList>
            <person name="Sibley D."/>
            <person name="Venepally P."/>
            <person name="Karamycheva S."/>
            <person name="Hadjithomas M."/>
            <person name="Khan A."/>
            <person name="Brunk B."/>
            <person name="Roos D."/>
            <person name="Caler E."/>
            <person name="Lorenzi H."/>
        </authorList>
    </citation>
    <scope>NUCLEOTIDE SEQUENCE [LARGE SCALE GENOMIC DNA]</scope>
    <source>
        <strain evidence="3">p89</strain>
    </source>
</reference>
<feature type="region of interest" description="Disordered" evidence="1">
    <location>
        <begin position="25"/>
        <end position="67"/>
    </location>
</feature>
<accession>A0A086L5F6</accession>